<proteinExistence type="inferred from homology"/>
<dbReference type="Proteomes" id="UP000011760">
    <property type="component" value="Chromosome"/>
</dbReference>
<dbReference type="GO" id="GO:0030288">
    <property type="term" value="C:outer membrane-bounded periplasmic space"/>
    <property type="evidence" value="ECO:0007669"/>
    <property type="project" value="TreeGrafter"/>
</dbReference>
<dbReference type="InterPro" id="IPR006311">
    <property type="entry name" value="TAT_signal"/>
</dbReference>
<dbReference type="AlphaFoldDB" id="M1UFZ9"/>
<protein>
    <recommendedName>
        <fullName evidence="6">Fe/B12 periplasmic-binding domain-containing protein</fullName>
    </recommendedName>
</protein>
<evidence type="ECO:0000256" key="3">
    <source>
        <dbReference type="ARBA" id="ARBA00022448"/>
    </source>
</evidence>
<dbReference type="PROSITE" id="PS51257">
    <property type="entry name" value="PROKAR_LIPOPROTEIN"/>
    <property type="match status" value="1"/>
</dbReference>
<dbReference type="EMBL" id="CP004354">
    <property type="protein sequence ID" value="AGG67160.1"/>
    <property type="molecule type" value="Genomic_DNA"/>
</dbReference>
<dbReference type="GO" id="GO:1901678">
    <property type="term" value="P:iron coordination entity transport"/>
    <property type="evidence" value="ECO:0007669"/>
    <property type="project" value="UniProtKB-ARBA"/>
</dbReference>
<keyword evidence="8" id="KW-1185">Reference proteome</keyword>
<comment type="subcellular location">
    <subcellularLocation>
        <location evidence="1">Cell envelope</location>
    </subcellularLocation>
</comment>
<dbReference type="STRING" id="1121353.H924_08610"/>
<evidence type="ECO:0000313" key="8">
    <source>
        <dbReference type="Proteomes" id="UP000011760"/>
    </source>
</evidence>
<feature type="signal peptide" evidence="5">
    <location>
        <begin position="1"/>
        <end position="23"/>
    </location>
</feature>
<dbReference type="SUPFAM" id="SSF53807">
    <property type="entry name" value="Helical backbone' metal receptor"/>
    <property type="match status" value="1"/>
</dbReference>
<comment type="similarity">
    <text evidence="2">Belongs to the bacterial solute-binding protein 8 family.</text>
</comment>
<keyword evidence="4 5" id="KW-0732">Signal</keyword>
<dbReference type="OrthoDB" id="9793175at2"/>
<dbReference type="Gene3D" id="3.40.50.1980">
    <property type="entry name" value="Nitrogenase molybdenum iron protein domain"/>
    <property type="match status" value="2"/>
</dbReference>
<dbReference type="InterPro" id="IPR051313">
    <property type="entry name" value="Bact_iron-sidero_bind"/>
</dbReference>
<evidence type="ECO:0000259" key="6">
    <source>
        <dbReference type="PROSITE" id="PS50983"/>
    </source>
</evidence>
<gene>
    <name evidence="7" type="ORF">H924_08610</name>
</gene>
<dbReference type="PATRIC" id="fig|1121353.3.peg.1754"/>
<dbReference type="Pfam" id="PF01497">
    <property type="entry name" value="Peripla_BP_2"/>
    <property type="match status" value="1"/>
</dbReference>
<feature type="chain" id="PRO_5039140678" description="Fe/B12 periplasmic-binding domain-containing protein" evidence="5">
    <location>
        <begin position="24"/>
        <end position="306"/>
    </location>
</feature>
<dbReference type="KEGG" id="ccn:H924_08610"/>
<dbReference type="eggNOG" id="COG0614">
    <property type="taxonomic scope" value="Bacteria"/>
</dbReference>
<dbReference type="PROSITE" id="PS50983">
    <property type="entry name" value="FE_B12_PBP"/>
    <property type="match status" value="1"/>
</dbReference>
<dbReference type="PROSITE" id="PS51318">
    <property type="entry name" value="TAT"/>
    <property type="match status" value="1"/>
</dbReference>
<dbReference type="CDD" id="cd01146">
    <property type="entry name" value="FhuD"/>
    <property type="match status" value="1"/>
</dbReference>
<keyword evidence="3" id="KW-0813">Transport</keyword>
<dbReference type="HOGENOM" id="CLU_038034_0_2_11"/>
<name>M1UFZ9_9CORY</name>
<dbReference type="PANTHER" id="PTHR30532:SF25">
    <property type="entry name" value="IRON(III) DICITRATE-BINDING PERIPLASMIC PROTEIN"/>
    <property type="match status" value="1"/>
</dbReference>
<accession>M1UFZ9</accession>
<evidence type="ECO:0000256" key="2">
    <source>
        <dbReference type="ARBA" id="ARBA00008814"/>
    </source>
</evidence>
<evidence type="ECO:0000256" key="5">
    <source>
        <dbReference type="SAM" id="SignalP"/>
    </source>
</evidence>
<feature type="domain" description="Fe/B12 periplasmic-binding" evidence="6">
    <location>
        <begin position="49"/>
        <end position="306"/>
    </location>
</feature>
<evidence type="ECO:0000256" key="1">
    <source>
        <dbReference type="ARBA" id="ARBA00004196"/>
    </source>
</evidence>
<evidence type="ECO:0000313" key="7">
    <source>
        <dbReference type="EMBL" id="AGG67160.1"/>
    </source>
</evidence>
<reference evidence="7 8" key="1">
    <citation type="submission" date="2013-02" db="EMBL/GenBank/DDBJ databases">
        <title>The complete genome sequence of Corynebacterium callunae DSM 20147.</title>
        <authorList>
            <person name="Ruckert C."/>
            <person name="Albersmeier A."/>
            <person name="Kalinowski J."/>
        </authorList>
    </citation>
    <scope>NUCLEOTIDE SEQUENCE [LARGE SCALE GENOMIC DNA]</scope>
    <source>
        <strain evidence="7 8">DSM 20147</strain>
    </source>
</reference>
<dbReference type="InterPro" id="IPR002491">
    <property type="entry name" value="ABC_transptr_periplasmic_BD"/>
</dbReference>
<evidence type="ECO:0000256" key="4">
    <source>
        <dbReference type="ARBA" id="ARBA00022729"/>
    </source>
</evidence>
<organism evidence="7 8">
    <name type="scientific">Corynebacterium callunae DSM 20147</name>
    <dbReference type="NCBI Taxonomy" id="1121353"/>
    <lineage>
        <taxon>Bacteria</taxon>
        <taxon>Bacillati</taxon>
        <taxon>Actinomycetota</taxon>
        <taxon>Actinomycetes</taxon>
        <taxon>Mycobacteriales</taxon>
        <taxon>Corynebacteriaceae</taxon>
        <taxon>Corynebacterium</taxon>
    </lineage>
</organism>
<dbReference type="RefSeq" id="WP_015651591.1">
    <property type="nucleotide sequence ID" value="NC_020506.1"/>
</dbReference>
<dbReference type="PANTHER" id="PTHR30532">
    <property type="entry name" value="IRON III DICITRATE-BINDING PERIPLASMIC PROTEIN"/>
    <property type="match status" value="1"/>
</dbReference>
<sequence>MQKNISRRSFLGAMIGASALVVAACANSSKDSTASSSTTATTDTEQKQRVVALNTGQLDNLLNLGILPVGVAAAKNADLIPQFLRERFGDKFDLDSIADCGLRAEPDVEAIAALNPTLICANSRAEETVLEKLRAIAPVVTGAGGGENWKEDLVTIAAAVNKEAEAKNLLAAYEAKAAEVAAAQPATPPTVSFLRTNDDAFQMYGLESMTGTVAADCGYGRPAAQQFTDKAGHDLSAELLAEADADWIFYGVQTGAPSPVDTALWPSLTAVQNNKAVEVDYDPWFVNASLVSAEIILEGLSSTIKA</sequence>